<proteinExistence type="predicted"/>
<organism evidence="3 4">
    <name type="scientific">Mycobacterium bourgelatii</name>
    <dbReference type="NCBI Taxonomy" id="1273442"/>
    <lineage>
        <taxon>Bacteria</taxon>
        <taxon>Bacillati</taxon>
        <taxon>Actinomycetota</taxon>
        <taxon>Actinomycetes</taxon>
        <taxon>Mycobacteriales</taxon>
        <taxon>Mycobacteriaceae</taxon>
        <taxon>Mycobacterium</taxon>
    </lineage>
</organism>
<evidence type="ECO:0000256" key="1">
    <source>
        <dbReference type="SAM" id="MobiDB-lite"/>
    </source>
</evidence>
<accession>A0A7I9YR57</accession>
<feature type="signal peptide" evidence="2">
    <location>
        <begin position="1"/>
        <end position="24"/>
    </location>
</feature>
<dbReference type="Proteomes" id="UP000465360">
    <property type="component" value="Unassembled WGS sequence"/>
</dbReference>
<comment type="caution">
    <text evidence="3">The sequence shown here is derived from an EMBL/GenBank/DDBJ whole genome shotgun (WGS) entry which is preliminary data.</text>
</comment>
<keyword evidence="4" id="KW-1185">Reference proteome</keyword>
<protein>
    <recommendedName>
        <fullName evidence="5">Secreted protein</fullName>
    </recommendedName>
</protein>
<feature type="region of interest" description="Disordered" evidence="1">
    <location>
        <begin position="23"/>
        <end position="45"/>
    </location>
</feature>
<keyword evidence="2" id="KW-0732">Signal</keyword>
<gene>
    <name evidence="3" type="ORF">MBOU_31800</name>
</gene>
<name>A0A7I9YR57_MYCBU</name>
<sequence>MKITAIVATGLLAGTLMIASPVQAQPAAAPSGIPSDFRPLRPPPSLAVDPKAEVEELLRQATELDDNWDNLTPAQRNQQIAALRQQADTVQREVDNLPPNEQPEVQGMLNLVALRLAHILQRQLTSR</sequence>
<evidence type="ECO:0000313" key="4">
    <source>
        <dbReference type="Proteomes" id="UP000465360"/>
    </source>
</evidence>
<dbReference type="EMBL" id="BLKZ01000001">
    <property type="protein sequence ID" value="GFG91138.1"/>
    <property type="molecule type" value="Genomic_DNA"/>
</dbReference>
<reference evidence="3 4" key="1">
    <citation type="journal article" date="2019" name="Emerg. Microbes Infect.">
        <title>Comprehensive subspecies identification of 175 nontuberculous mycobacteria species based on 7547 genomic profiles.</title>
        <authorList>
            <person name="Matsumoto Y."/>
            <person name="Kinjo T."/>
            <person name="Motooka D."/>
            <person name="Nabeya D."/>
            <person name="Jung N."/>
            <person name="Uechi K."/>
            <person name="Horii T."/>
            <person name="Iida T."/>
            <person name="Fujita J."/>
            <person name="Nakamura S."/>
        </authorList>
    </citation>
    <scope>NUCLEOTIDE SEQUENCE [LARGE SCALE GENOMIC DNA]</scope>
    <source>
        <strain evidence="3 4">JCM 30725</strain>
    </source>
</reference>
<feature type="chain" id="PRO_5029595078" description="Secreted protein" evidence="2">
    <location>
        <begin position="25"/>
        <end position="127"/>
    </location>
</feature>
<evidence type="ECO:0008006" key="5">
    <source>
        <dbReference type="Google" id="ProtNLM"/>
    </source>
</evidence>
<dbReference type="RefSeq" id="WP_163713840.1">
    <property type="nucleotide sequence ID" value="NZ_BLKZ01000001.1"/>
</dbReference>
<evidence type="ECO:0000256" key="2">
    <source>
        <dbReference type="SAM" id="SignalP"/>
    </source>
</evidence>
<dbReference type="AlphaFoldDB" id="A0A7I9YR57"/>
<evidence type="ECO:0000313" key="3">
    <source>
        <dbReference type="EMBL" id="GFG91138.1"/>
    </source>
</evidence>